<accession>D7CNR6</accession>
<protein>
    <submittedName>
        <fullName evidence="1">Uncharacterized protein</fullName>
    </submittedName>
</protein>
<reference evidence="1 2" key="2">
    <citation type="journal article" date="2010" name="Stand. Genomic Sci.">
        <title>Complete genome sequence of Syntrophothermus lipocalidus type strain (TGB-C1).</title>
        <authorList>
            <person name="Djao O.D."/>
            <person name="Zhang X."/>
            <person name="Lucas S."/>
            <person name="Lapidus A."/>
            <person name="Del Rio T.G."/>
            <person name="Nolan M."/>
            <person name="Tice H."/>
            <person name="Cheng J.F."/>
            <person name="Han C."/>
            <person name="Tapia R."/>
            <person name="Goodwin L."/>
            <person name="Pitluck S."/>
            <person name="Liolios K."/>
            <person name="Ivanova N."/>
            <person name="Mavromatis K."/>
            <person name="Mikhailova N."/>
            <person name="Ovchinnikova G."/>
            <person name="Pati A."/>
            <person name="Brambilla E."/>
            <person name="Chen A."/>
            <person name="Palaniappan K."/>
            <person name="Land M."/>
            <person name="Hauser L."/>
            <person name="Chang Y.J."/>
            <person name="Jeffries C.D."/>
            <person name="Rohde M."/>
            <person name="Sikorski J."/>
            <person name="Spring S."/>
            <person name="Goker M."/>
            <person name="Detter J.C."/>
            <person name="Woyke T."/>
            <person name="Bristow J."/>
            <person name="Eisen J.A."/>
            <person name="Markowitz V."/>
            <person name="Hugenholtz P."/>
            <person name="Kyrpides N.C."/>
            <person name="Klenk H.P."/>
        </authorList>
    </citation>
    <scope>NUCLEOTIDE SEQUENCE [LARGE SCALE GENOMIC DNA]</scope>
    <source>
        <strain evidence="2">DSM 12680 / TGB-C1</strain>
    </source>
</reference>
<dbReference type="AlphaFoldDB" id="D7CNR6"/>
<dbReference type="EMBL" id="CP002048">
    <property type="protein sequence ID" value="ADI02351.1"/>
    <property type="molecule type" value="Genomic_DNA"/>
</dbReference>
<evidence type="ECO:0000313" key="2">
    <source>
        <dbReference type="Proteomes" id="UP000000378"/>
    </source>
</evidence>
<organism evidence="1 2">
    <name type="scientific">Syntrophothermus lipocalidus (strain DSM 12680 / TGB-C1)</name>
    <dbReference type="NCBI Taxonomy" id="643648"/>
    <lineage>
        <taxon>Bacteria</taxon>
        <taxon>Bacillati</taxon>
        <taxon>Bacillota</taxon>
        <taxon>Clostridia</taxon>
        <taxon>Eubacteriales</taxon>
        <taxon>Syntrophomonadaceae</taxon>
        <taxon>Syntrophothermus</taxon>
    </lineage>
</organism>
<proteinExistence type="predicted"/>
<dbReference type="KEGG" id="slp:Slip_1589"/>
<gene>
    <name evidence="1" type="ordered locus">Slip_1589</name>
</gene>
<keyword evidence="2" id="KW-1185">Reference proteome</keyword>
<evidence type="ECO:0000313" key="1">
    <source>
        <dbReference type="EMBL" id="ADI02351.1"/>
    </source>
</evidence>
<name>D7CNR6_SYNLT</name>
<dbReference type="HOGENOM" id="CLU_3333984_0_0_9"/>
<reference evidence="2" key="1">
    <citation type="journal article" date="2010" name="Stand. Genomic Sci.">
        <title>Complete genome sequence of Syntrophothermus lipocalidus type strain (TGB-C1T).</title>
        <authorList>
            <consortium name="US DOE Joint Genome Institute (JGI-PGF)"/>
            <person name="Djao O."/>
            <person name="Zhang X."/>
            <person name="Lucas S."/>
            <person name="Lapidus A."/>
            <person name="Glavina Del Rio T."/>
            <person name="Nolan M."/>
            <person name="Tice H."/>
            <person name="Cheng J."/>
            <person name="Han C."/>
            <person name="Tapia R."/>
            <person name="Goodwin L."/>
            <person name="Pitluck S."/>
            <person name="Liolios K."/>
            <person name="Ivanova N."/>
            <person name="Mavromatis K."/>
            <person name="Mikhailova N."/>
            <person name="Ovchinnikova G."/>
            <person name="Pati A."/>
            <person name="Brambilla E."/>
            <person name="Chen A."/>
            <person name="Palaniappan K."/>
            <person name="Land M."/>
            <person name="Hauser L."/>
            <person name="Chang Y."/>
            <person name="Jeffries C."/>
            <person name="Rohde M."/>
            <person name="Sikorski J."/>
            <person name="Spring S."/>
            <person name="Goker M."/>
            <person name="Detter J."/>
            <person name="Woyke T."/>
            <person name="Bristow J."/>
            <person name="Eisen J."/>
            <person name="Markowitz V."/>
            <person name="Hugenholtz P."/>
            <person name="Kyrpides N."/>
            <person name="Klenk H."/>
        </authorList>
    </citation>
    <scope>NUCLEOTIDE SEQUENCE [LARGE SCALE GENOMIC DNA]</scope>
    <source>
        <strain evidence="2">DSM 12680 / TGB-C1</strain>
    </source>
</reference>
<dbReference type="Proteomes" id="UP000000378">
    <property type="component" value="Chromosome"/>
</dbReference>
<sequence length="38" mass="4049">MNITIKEVLLTLLAAFLLYLTAVGLGMKGTKKKPGDGE</sequence>